<feature type="non-terminal residue" evidence="2">
    <location>
        <position position="1"/>
    </location>
</feature>
<evidence type="ECO:0000313" key="2">
    <source>
        <dbReference type="EMBL" id="EKC72037.1"/>
    </source>
</evidence>
<comment type="caution">
    <text evidence="2">The sequence shown here is derived from an EMBL/GenBank/DDBJ whole genome shotgun (WGS) entry which is preliminary data.</text>
</comment>
<protein>
    <submittedName>
        <fullName evidence="2">Membrane-fusion protein</fullName>
    </submittedName>
</protein>
<sequence length="239" mass="26190">AEIAKMISDKQDEIKKLELDKKSADIAYRQALNKKESGQVKSSIDGIVTEVNMGTENADSTSPLVVIQGSAGLSVTISIGELNLDKIAVGDIVNITSYDTGAMAEAEITSIDMTPVSYTSENWNENPNSSTYSFKAKITEDTEGFSVGNWVGATISEAEENGSLYIPLHYTRELDGKYYVMKSDDNGKLKKQYIKTGKIIYGNEIEIKGGLSNDDTICFPYGKNVKEGVKTRVIDEVKW</sequence>
<dbReference type="Gene3D" id="2.40.420.20">
    <property type="match status" value="1"/>
</dbReference>
<proteinExistence type="predicted"/>
<dbReference type="PANTHER" id="PTHR30469:SF15">
    <property type="entry name" value="HLYD FAMILY OF SECRETION PROTEINS"/>
    <property type="match status" value="1"/>
</dbReference>
<accession>K1TG43</accession>
<evidence type="ECO:0000256" key="1">
    <source>
        <dbReference type="SAM" id="Coils"/>
    </source>
</evidence>
<dbReference type="GO" id="GO:1990281">
    <property type="term" value="C:efflux pump complex"/>
    <property type="evidence" value="ECO:0007669"/>
    <property type="project" value="TreeGrafter"/>
</dbReference>
<gene>
    <name evidence="2" type="ORF">OBE_03093</name>
</gene>
<dbReference type="PANTHER" id="PTHR30469">
    <property type="entry name" value="MULTIDRUG RESISTANCE PROTEIN MDTA"/>
    <property type="match status" value="1"/>
</dbReference>
<dbReference type="EMBL" id="AJWZ01002044">
    <property type="protein sequence ID" value="EKC72037.1"/>
    <property type="molecule type" value="Genomic_DNA"/>
</dbReference>
<name>K1TG43_9ZZZZ</name>
<keyword evidence="1" id="KW-0175">Coiled coil</keyword>
<feature type="coiled-coil region" evidence="1">
    <location>
        <begin position="7"/>
        <end position="34"/>
    </location>
</feature>
<dbReference type="GO" id="GO:0015562">
    <property type="term" value="F:efflux transmembrane transporter activity"/>
    <property type="evidence" value="ECO:0007669"/>
    <property type="project" value="TreeGrafter"/>
</dbReference>
<reference evidence="2" key="1">
    <citation type="journal article" date="2013" name="Environ. Microbiol.">
        <title>Microbiota from the distal guts of lean and obese adolescents exhibit partial functional redundancy besides clear differences in community structure.</title>
        <authorList>
            <person name="Ferrer M."/>
            <person name="Ruiz A."/>
            <person name="Lanza F."/>
            <person name="Haange S.B."/>
            <person name="Oberbach A."/>
            <person name="Till H."/>
            <person name="Bargiela R."/>
            <person name="Campoy C."/>
            <person name="Segura M.T."/>
            <person name="Richter M."/>
            <person name="von Bergen M."/>
            <person name="Seifert J."/>
            <person name="Suarez A."/>
        </authorList>
    </citation>
    <scope>NUCLEOTIDE SEQUENCE</scope>
</reference>
<dbReference type="AlphaFoldDB" id="K1TG43"/>
<organism evidence="2">
    <name type="scientific">human gut metagenome</name>
    <dbReference type="NCBI Taxonomy" id="408170"/>
    <lineage>
        <taxon>unclassified sequences</taxon>
        <taxon>metagenomes</taxon>
        <taxon>organismal metagenomes</taxon>
    </lineage>
</organism>